<evidence type="ECO:0000313" key="2">
    <source>
        <dbReference type="EnsemblProtists" id="EOD26740"/>
    </source>
</evidence>
<keyword evidence="3" id="KW-1185">Reference proteome</keyword>
<feature type="compositionally biased region" description="Basic and acidic residues" evidence="1">
    <location>
        <begin position="620"/>
        <end position="631"/>
    </location>
</feature>
<dbReference type="PaxDb" id="2903-EOD26740"/>
<feature type="region of interest" description="Disordered" evidence="1">
    <location>
        <begin position="148"/>
        <end position="183"/>
    </location>
</feature>
<evidence type="ECO:0000256" key="1">
    <source>
        <dbReference type="SAM" id="MobiDB-lite"/>
    </source>
</evidence>
<feature type="compositionally biased region" description="Gly residues" evidence="1">
    <location>
        <begin position="458"/>
        <end position="473"/>
    </location>
</feature>
<dbReference type="Proteomes" id="UP000013827">
    <property type="component" value="Unassembled WGS sequence"/>
</dbReference>
<feature type="compositionally biased region" description="Polar residues" evidence="1">
    <location>
        <begin position="555"/>
        <end position="564"/>
    </location>
</feature>
<name>A0A0D3JTA5_EMIH1</name>
<dbReference type="OMA" id="ELEGMEW"/>
<dbReference type="EnsemblProtists" id="EOD26740">
    <property type="protein sequence ID" value="EOD26740"/>
    <property type="gene ID" value="EMIHUDRAFT_114969"/>
</dbReference>
<dbReference type="AlphaFoldDB" id="A0A0D3JTA5"/>
<feature type="compositionally biased region" description="Low complexity" evidence="1">
    <location>
        <begin position="529"/>
        <end position="554"/>
    </location>
</feature>
<organism evidence="2 3">
    <name type="scientific">Emiliania huxleyi (strain CCMP1516)</name>
    <dbReference type="NCBI Taxonomy" id="280463"/>
    <lineage>
        <taxon>Eukaryota</taxon>
        <taxon>Haptista</taxon>
        <taxon>Haptophyta</taxon>
        <taxon>Prymnesiophyceae</taxon>
        <taxon>Isochrysidales</taxon>
        <taxon>Noelaerhabdaceae</taxon>
        <taxon>Emiliania</taxon>
    </lineage>
</organism>
<feature type="compositionally biased region" description="Basic and acidic residues" evidence="1">
    <location>
        <begin position="167"/>
        <end position="180"/>
    </location>
</feature>
<accession>A0A0D3JTA5</accession>
<reference evidence="2" key="2">
    <citation type="submission" date="2024-10" db="UniProtKB">
        <authorList>
            <consortium name="EnsemblProtists"/>
        </authorList>
    </citation>
    <scope>IDENTIFICATION</scope>
</reference>
<dbReference type="RefSeq" id="XP_005779169.1">
    <property type="nucleotide sequence ID" value="XM_005779112.1"/>
</dbReference>
<dbReference type="GeneID" id="17272286"/>
<feature type="compositionally biased region" description="Pro residues" evidence="1">
    <location>
        <begin position="399"/>
        <end position="427"/>
    </location>
</feature>
<protein>
    <recommendedName>
        <fullName evidence="4">WH2 domain-containing protein</fullName>
    </recommendedName>
</protein>
<dbReference type="HOGENOM" id="CLU_433779_0_0_1"/>
<feature type="region of interest" description="Disordered" evidence="1">
    <location>
        <begin position="389"/>
        <end position="581"/>
    </location>
</feature>
<evidence type="ECO:0008006" key="4">
    <source>
        <dbReference type="Google" id="ProtNLM"/>
    </source>
</evidence>
<reference evidence="3" key="1">
    <citation type="journal article" date="2013" name="Nature">
        <title>Pan genome of the phytoplankton Emiliania underpins its global distribution.</title>
        <authorList>
            <person name="Read B.A."/>
            <person name="Kegel J."/>
            <person name="Klute M.J."/>
            <person name="Kuo A."/>
            <person name="Lefebvre S.C."/>
            <person name="Maumus F."/>
            <person name="Mayer C."/>
            <person name="Miller J."/>
            <person name="Monier A."/>
            <person name="Salamov A."/>
            <person name="Young J."/>
            <person name="Aguilar M."/>
            <person name="Claverie J.M."/>
            <person name="Frickenhaus S."/>
            <person name="Gonzalez K."/>
            <person name="Herman E.K."/>
            <person name="Lin Y.C."/>
            <person name="Napier J."/>
            <person name="Ogata H."/>
            <person name="Sarno A.F."/>
            <person name="Shmutz J."/>
            <person name="Schroeder D."/>
            <person name="de Vargas C."/>
            <person name="Verret F."/>
            <person name="von Dassow P."/>
            <person name="Valentin K."/>
            <person name="Van de Peer Y."/>
            <person name="Wheeler G."/>
            <person name="Dacks J.B."/>
            <person name="Delwiche C.F."/>
            <person name="Dyhrman S.T."/>
            <person name="Glockner G."/>
            <person name="John U."/>
            <person name="Richards T."/>
            <person name="Worden A.Z."/>
            <person name="Zhang X."/>
            <person name="Grigoriev I.V."/>
            <person name="Allen A.E."/>
            <person name="Bidle K."/>
            <person name="Borodovsky M."/>
            <person name="Bowler C."/>
            <person name="Brownlee C."/>
            <person name="Cock J.M."/>
            <person name="Elias M."/>
            <person name="Gladyshev V.N."/>
            <person name="Groth M."/>
            <person name="Guda C."/>
            <person name="Hadaegh A."/>
            <person name="Iglesias-Rodriguez M.D."/>
            <person name="Jenkins J."/>
            <person name="Jones B.M."/>
            <person name="Lawson T."/>
            <person name="Leese F."/>
            <person name="Lindquist E."/>
            <person name="Lobanov A."/>
            <person name="Lomsadze A."/>
            <person name="Malik S.B."/>
            <person name="Marsh M.E."/>
            <person name="Mackinder L."/>
            <person name="Mock T."/>
            <person name="Mueller-Roeber B."/>
            <person name="Pagarete A."/>
            <person name="Parker M."/>
            <person name="Probert I."/>
            <person name="Quesneville H."/>
            <person name="Raines C."/>
            <person name="Rensing S.A."/>
            <person name="Riano-Pachon D.M."/>
            <person name="Richier S."/>
            <person name="Rokitta S."/>
            <person name="Shiraiwa Y."/>
            <person name="Soanes D.M."/>
            <person name="van der Giezen M."/>
            <person name="Wahlund T.M."/>
            <person name="Williams B."/>
            <person name="Wilson W."/>
            <person name="Wolfe G."/>
            <person name="Wurch L.L."/>
        </authorList>
    </citation>
    <scope>NUCLEOTIDE SEQUENCE</scope>
</reference>
<evidence type="ECO:0000313" key="3">
    <source>
        <dbReference type="Proteomes" id="UP000013827"/>
    </source>
</evidence>
<dbReference type="KEGG" id="ehx:EMIHUDRAFT_114969"/>
<sequence length="631" mass="63280">MAHEAPTGPRPPASRAFDAAIEAADAGTLAAATVAGLAAELCQIQASQPVAKHGRAEAELAGRCRPLAEEAAKALAAVSSARGELEAAASAAAARVGELQSALDARGAEERRAREHAAAASGAAVAEAEALKQELSGAQSSLGLLSAGRRPAGSVASPAPSLADSQGSRDDDPAAREKARAQAARNECVEARSKAHRLGQQLNEARAARLPAAGRAGDLPVSPLIASLSPHMLARLAELERALNAAAAEAASHAGSMWGGSASSMAWTEAAKPVDECSACPEAAACCAAAMAAAARLDEVVRVEAEAMSTLLARTEAEAAGLRSSLAAAGAVMLQADKEVAERARLADSFDLQKILSAASGFTESLSRSASSVAAAHQQLLPTTHHQLLPPAHLASPSHAPPPPAPSAPPPRTPPPPRPPPPPPPKTPFGASRDPVNDLVSDIRNFDRSSLRSASRSRGGGGRDGGGGDGGGAAASAAAARVSPLDFVEAPRRGLPPLRPELKRGLPPLRPTPRGTPDETPNGTPGRLSPGQATGGPTPAPTPASSQAPSRRPSLNQPLSNASPQPVPSPRTESQNGAAAENRVVAGAAAAASAVPPARAVGANGHALASGGANGSAGEQPRRVSAEQEYY</sequence>
<proteinExistence type="predicted"/>
<feature type="region of interest" description="Disordered" evidence="1">
    <location>
        <begin position="603"/>
        <end position="631"/>
    </location>
</feature>
<feature type="compositionally biased region" description="Low complexity" evidence="1">
    <location>
        <begin position="389"/>
        <end position="398"/>
    </location>
</feature>